<evidence type="ECO:0000313" key="1">
    <source>
        <dbReference type="EMBL" id="GAJ15191.1"/>
    </source>
</evidence>
<proteinExistence type="predicted"/>
<organism evidence="1">
    <name type="scientific">marine sediment metagenome</name>
    <dbReference type="NCBI Taxonomy" id="412755"/>
    <lineage>
        <taxon>unclassified sequences</taxon>
        <taxon>metagenomes</taxon>
        <taxon>ecological metagenomes</taxon>
    </lineage>
</organism>
<accession>X1VIZ7</accession>
<dbReference type="EMBL" id="BARW01027374">
    <property type="protein sequence ID" value="GAJ15191.1"/>
    <property type="molecule type" value="Genomic_DNA"/>
</dbReference>
<name>X1VIZ7_9ZZZZ</name>
<gene>
    <name evidence="1" type="ORF">S12H4_44430</name>
</gene>
<comment type="caution">
    <text evidence="1">The sequence shown here is derived from an EMBL/GenBank/DDBJ whole genome shotgun (WGS) entry which is preliminary data.</text>
</comment>
<dbReference type="AlphaFoldDB" id="X1VIZ7"/>
<feature type="non-terminal residue" evidence="1">
    <location>
        <position position="1"/>
    </location>
</feature>
<sequence length="55" mass="6278">KLEAEDLLKIRSVVAKAHGPQGPVFGLERDRTGPHGEIMKYNLNKYESNKDRSRK</sequence>
<reference evidence="1" key="1">
    <citation type="journal article" date="2014" name="Front. Microbiol.">
        <title>High frequency of phylogenetically diverse reductive dehalogenase-homologous genes in deep subseafloor sedimentary metagenomes.</title>
        <authorList>
            <person name="Kawai M."/>
            <person name="Futagami T."/>
            <person name="Toyoda A."/>
            <person name="Takaki Y."/>
            <person name="Nishi S."/>
            <person name="Hori S."/>
            <person name="Arai W."/>
            <person name="Tsubouchi T."/>
            <person name="Morono Y."/>
            <person name="Uchiyama I."/>
            <person name="Ito T."/>
            <person name="Fujiyama A."/>
            <person name="Inagaki F."/>
            <person name="Takami H."/>
        </authorList>
    </citation>
    <scope>NUCLEOTIDE SEQUENCE</scope>
    <source>
        <strain evidence="1">Expedition CK06-06</strain>
    </source>
</reference>
<protein>
    <submittedName>
        <fullName evidence="1">Uncharacterized protein</fullName>
    </submittedName>
</protein>